<sequence>MVKTHRDLQIWQKSMDLVTKVYKEVENFPDYEKFGLTSQIRRSSVSIPANIAEGFGRRSKKEFRRFLNISMGSLFEIQTELEVSYNLEYLDKDTFEQLYEDTREIERMISSFISTL</sequence>
<dbReference type="SUPFAM" id="SSF158446">
    <property type="entry name" value="IVS-encoded protein-like"/>
    <property type="match status" value="1"/>
</dbReference>
<protein>
    <submittedName>
        <fullName evidence="1">Four helix bundle protein</fullName>
    </submittedName>
</protein>
<dbReference type="RefSeq" id="WP_390300032.1">
    <property type="nucleotide sequence ID" value="NZ_JBHULI010000022.1"/>
</dbReference>
<accession>A0ABW5JHU5</accession>
<dbReference type="InterPro" id="IPR012657">
    <property type="entry name" value="23S_rRNA-intervening_sequence"/>
</dbReference>
<comment type="caution">
    <text evidence="1">The sequence shown here is derived from an EMBL/GenBank/DDBJ whole genome shotgun (WGS) entry which is preliminary data.</text>
</comment>
<dbReference type="NCBIfam" id="TIGR02436">
    <property type="entry name" value="four helix bundle protein"/>
    <property type="match status" value="1"/>
</dbReference>
<dbReference type="Pfam" id="PF05635">
    <property type="entry name" value="23S_rRNA_IVP"/>
    <property type="match status" value="1"/>
</dbReference>
<dbReference type="Proteomes" id="UP001597460">
    <property type="component" value="Unassembled WGS sequence"/>
</dbReference>
<organism evidence="1 2">
    <name type="scientific">Gracilimonas halophila</name>
    <dbReference type="NCBI Taxonomy" id="1834464"/>
    <lineage>
        <taxon>Bacteria</taxon>
        <taxon>Pseudomonadati</taxon>
        <taxon>Balneolota</taxon>
        <taxon>Balneolia</taxon>
        <taxon>Balneolales</taxon>
        <taxon>Balneolaceae</taxon>
        <taxon>Gracilimonas</taxon>
    </lineage>
</organism>
<dbReference type="EMBL" id="JBHULI010000022">
    <property type="protein sequence ID" value="MFD2531998.1"/>
    <property type="molecule type" value="Genomic_DNA"/>
</dbReference>
<name>A0ABW5JHU5_9BACT</name>
<dbReference type="CDD" id="cd16377">
    <property type="entry name" value="23S_rRNA_IVP_like"/>
    <property type="match status" value="1"/>
</dbReference>
<evidence type="ECO:0000313" key="1">
    <source>
        <dbReference type="EMBL" id="MFD2531998.1"/>
    </source>
</evidence>
<dbReference type="PANTHER" id="PTHR38471:SF2">
    <property type="entry name" value="FOUR HELIX BUNDLE PROTEIN"/>
    <property type="match status" value="1"/>
</dbReference>
<reference evidence="2" key="1">
    <citation type="journal article" date="2019" name="Int. J. Syst. Evol. Microbiol.">
        <title>The Global Catalogue of Microorganisms (GCM) 10K type strain sequencing project: providing services to taxonomists for standard genome sequencing and annotation.</title>
        <authorList>
            <consortium name="The Broad Institute Genomics Platform"/>
            <consortium name="The Broad Institute Genome Sequencing Center for Infectious Disease"/>
            <person name="Wu L."/>
            <person name="Ma J."/>
        </authorList>
    </citation>
    <scope>NUCLEOTIDE SEQUENCE [LARGE SCALE GENOMIC DNA]</scope>
    <source>
        <strain evidence="2">KCTC 52042</strain>
    </source>
</reference>
<dbReference type="PANTHER" id="PTHR38471">
    <property type="entry name" value="FOUR HELIX BUNDLE PROTEIN"/>
    <property type="match status" value="1"/>
</dbReference>
<evidence type="ECO:0000313" key="2">
    <source>
        <dbReference type="Proteomes" id="UP001597460"/>
    </source>
</evidence>
<keyword evidence="2" id="KW-1185">Reference proteome</keyword>
<proteinExistence type="predicted"/>
<gene>
    <name evidence="1" type="ORF">ACFSVN_06045</name>
</gene>
<dbReference type="InterPro" id="IPR036583">
    <property type="entry name" value="23S_rRNA_IVS_sf"/>
</dbReference>
<dbReference type="Gene3D" id="1.20.1440.60">
    <property type="entry name" value="23S rRNA-intervening sequence"/>
    <property type="match status" value="1"/>
</dbReference>